<keyword evidence="3 5" id="KW-1133">Transmembrane helix</keyword>
<dbReference type="GO" id="GO:0016020">
    <property type="term" value="C:membrane"/>
    <property type="evidence" value="ECO:0007669"/>
    <property type="project" value="UniProtKB-SubCell"/>
</dbReference>
<evidence type="ECO:0000256" key="3">
    <source>
        <dbReference type="ARBA" id="ARBA00022989"/>
    </source>
</evidence>
<name>A0A7X1ALK9_9PSED</name>
<keyword evidence="2 5" id="KW-0812">Transmembrane</keyword>
<comment type="subcellular location">
    <subcellularLocation>
        <location evidence="1">Membrane</location>
        <topology evidence="1">Multi-pass membrane protein</topology>
    </subcellularLocation>
</comment>
<evidence type="ECO:0000256" key="1">
    <source>
        <dbReference type="ARBA" id="ARBA00004141"/>
    </source>
</evidence>
<evidence type="ECO:0000313" key="8">
    <source>
        <dbReference type="EMBL" id="MBC2405976.1"/>
    </source>
</evidence>
<keyword evidence="11" id="KW-1185">Reference proteome</keyword>
<feature type="transmembrane region" description="Helical" evidence="5">
    <location>
        <begin position="65"/>
        <end position="88"/>
    </location>
</feature>
<dbReference type="EMBL" id="JAAXCY010000003">
    <property type="protein sequence ID" value="MBC2405976.1"/>
    <property type="molecule type" value="Genomic_DNA"/>
</dbReference>
<dbReference type="EMBL" id="JAAXCZ010000005">
    <property type="protein sequence ID" value="MBC2381613.1"/>
    <property type="molecule type" value="Genomic_DNA"/>
</dbReference>
<dbReference type="PROSITE" id="PS51257">
    <property type="entry name" value="PROKAR_LIPOPROTEIN"/>
    <property type="match status" value="1"/>
</dbReference>
<dbReference type="Proteomes" id="UP000520513">
    <property type="component" value="Unassembled WGS sequence"/>
</dbReference>
<reference evidence="10 11" key="1">
    <citation type="submission" date="2020-04" db="EMBL/GenBank/DDBJ databases">
        <title>Pseudomonas crami sp. nov., a novel proteolytic bacterial species isolated from cream.</title>
        <authorList>
            <person name="Hofmann K."/>
            <person name="Woller A."/>
            <person name="Huptas C."/>
            <person name="Wenning M."/>
            <person name="Scherer S."/>
            <person name="Doll E.V."/>
        </authorList>
    </citation>
    <scope>NUCLEOTIDE SEQUENCE [LARGE SCALE GENOMIC DNA]</scope>
    <source>
        <strain evidence="7 11">WS 5096</strain>
        <strain evidence="8 10">WS 5106</strain>
    </source>
</reference>
<evidence type="ECO:0000313" key="10">
    <source>
        <dbReference type="Proteomes" id="UP000520513"/>
    </source>
</evidence>
<sequence>MPKTRGLFIRYLGAGFIATLTHLVIFACLLPWRGPTFSTFCAGATGAGIAYCLNRAWVFVERRCIGFRFAVCATTQVATSTLIVGLLAHWGMHAYLAQITAMAIVTVQGFMINHYWVFNHDIKRTPRR</sequence>
<dbReference type="AlphaFoldDB" id="A0A7X1ALK9"/>
<evidence type="ECO:0000259" key="6">
    <source>
        <dbReference type="Pfam" id="PF04138"/>
    </source>
</evidence>
<keyword evidence="4 5" id="KW-0472">Membrane</keyword>
<evidence type="ECO:0000256" key="2">
    <source>
        <dbReference type="ARBA" id="ARBA00022692"/>
    </source>
</evidence>
<feature type="domain" description="GtrA/DPMS transmembrane" evidence="6">
    <location>
        <begin position="10"/>
        <end position="118"/>
    </location>
</feature>
<feature type="transmembrane region" description="Helical" evidence="5">
    <location>
        <begin position="94"/>
        <end position="118"/>
    </location>
</feature>
<dbReference type="Pfam" id="PF04138">
    <property type="entry name" value="GtrA_DPMS_TM"/>
    <property type="match status" value="1"/>
</dbReference>
<dbReference type="RefSeq" id="WP_185707354.1">
    <property type="nucleotide sequence ID" value="NZ_JAAXCY010000003.1"/>
</dbReference>
<dbReference type="InterPro" id="IPR007267">
    <property type="entry name" value="GtrA_DPMS_TM"/>
</dbReference>
<dbReference type="EMBL" id="JAAXCY010000004">
    <property type="protein sequence ID" value="MBC2406612.1"/>
    <property type="molecule type" value="Genomic_DNA"/>
</dbReference>
<comment type="caution">
    <text evidence="8">The sequence shown here is derived from an EMBL/GenBank/DDBJ whole genome shotgun (WGS) entry which is preliminary data.</text>
</comment>
<evidence type="ECO:0000313" key="7">
    <source>
        <dbReference type="EMBL" id="MBC2381613.1"/>
    </source>
</evidence>
<evidence type="ECO:0000313" key="9">
    <source>
        <dbReference type="EMBL" id="MBC2406612.1"/>
    </source>
</evidence>
<feature type="transmembrane region" description="Helical" evidence="5">
    <location>
        <begin position="7"/>
        <end position="30"/>
    </location>
</feature>
<feature type="transmembrane region" description="Helical" evidence="5">
    <location>
        <begin position="36"/>
        <end position="53"/>
    </location>
</feature>
<protein>
    <submittedName>
        <fullName evidence="8">GtrA family protein</fullName>
    </submittedName>
</protein>
<evidence type="ECO:0000313" key="11">
    <source>
        <dbReference type="Proteomes" id="UP000534677"/>
    </source>
</evidence>
<organism evidence="8 10">
    <name type="scientific">Pseudomonas cremoris</name>
    <dbReference type="NCBI Taxonomy" id="2724178"/>
    <lineage>
        <taxon>Bacteria</taxon>
        <taxon>Pseudomonadati</taxon>
        <taxon>Pseudomonadota</taxon>
        <taxon>Gammaproteobacteria</taxon>
        <taxon>Pseudomonadales</taxon>
        <taxon>Pseudomonadaceae</taxon>
        <taxon>Pseudomonas</taxon>
    </lineage>
</organism>
<dbReference type="GO" id="GO:0000271">
    <property type="term" value="P:polysaccharide biosynthetic process"/>
    <property type="evidence" value="ECO:0007669"/>
    <property type="project" value="InterPro"/>
</dbReference>
<accession>A0A7X1ALK9</accession>
<evidence type="ECO:0000256" key="5">
    <source>
        <dbReference type="SAM" id="Phobius"/>
    </source>
</evidence>
<dbReference type="Proteomes" id="UP000534677">
    <property type="component" value="Unassembled WGS sequence"/>
</dbReference>
<gene>
    <name evidence="7" type="ORF">HF209_11730</name>
    <name evidence="8" type="ORF">HF257_08170</name>
    <name evidence="9" type="ORF">HF257_11400</name>
</gene>
<evidence type="ECO:0000256" key="4">
    <source>
        <dbReference type="ARBA" id="ARBA00023136"/>
    </source>
</evidence>
<proteinExistence type="predicted"/>